<dbReference type="InterPro" id="IPR048400">
    <property type="entry name" value="SLS1_N"/>
</dbReference>
<dbReference type="Pfam" id="PF20777">
    <property type="entry name" value="KH_SLS1_2"/>
    <property type="match status" value="1"/>
</dbReference>
<feature type="domain" description="SLS1 C-terminal" evidence="4">
    <location>
        <begin position="454"/>
        <end position="803"/>
    </location>
</feature>
<dbReference type="InParanoid" id="A0A2J6TDB0"/>
<sequence>MITRPVSRSHICLSCRRSLAKRRSPAGYQVARQSTGANPQPALPVQPRDDRPPVCNGDVVRRAFGPGPKVSHQPLGRLHGHRGVKVRENLENLPTTSLGKAANVIVLRDSGITVYEKRDHVKDKKAEHIDILGQLADERGLVGEEEVNRNITGFKPKQGAKPETWDDINALVRELQDGFTQTQLERYIEVFEGKREPISPPEEWVNEEETASILAITPWQPGISNDTDHFDNDPLRGYFLESHTSKQRVILRLLRECWMLELPELEEGLGQFEIKINLDDLVVLLMGSFSVLSGIRAKHLILEGENLEAFPSRDVIRVTTTHGKKNLLVEAVEEAVKGVQKKRLALGSLYPTSLGTPTVTKLRKWARKNFDDEVLQELSRMSGTSISRKAKHKILISSTGNKSDALRTKNDTATRLLLTSGNFSDRVHYQLATHVDPTKGLEGTLINYPLAKDGLPWRERLRNWSRWTTPTGKKNAIPYELHMNPNRHPPTIIFSAPVEPREKLKPGRTKKAKPAENGIEPYWSSDLFTETSVLFGSVLHSPLQPMPRPTPPEELANDSVVHTFSTHVPNISQLLSKASTKQDKVKAEHDLQRLIVRFQPNPFHVPPTGKGELTRGPLGPAALSAFPPIEMIFDITDDNAKSVKLKYIQAVVHEGKKDVMLPGSAVDLRFHQRTTSKLKRRYIDQVEDFLKRSNLDVAGNAPLETPRSITLPISSNICREPGFKLLDGKDSKTSSEHMKDVRDVEYLYAGLEIQRTRAFTYSGWLLLYTSCEAGKAGGARGELRLRPRKHGEVMQEEDLVWFAYRVARVITSGGEGDDDKAMFNEAAIKRVAAKDSRTLPPARSPAMLVRQVTSKEPEEPWYFGDKYFAKRPLEFDGDEDELVDREPPFQTNLDDEGVGNTWEEGEPTKKGDDGDREGDI</sequence>
<feature type="domain" description="SLS1 N-terminal" evidence="2">
    <location>
        <begin position="142"/>
        <end position="262"/>
    </location>
</feature>
<dbReference type="InterPro" id="IPR048401">
    <property type="entry name" value="SLS1_C"/>
</dbReference>
<dbReference type="RefSeq" id="XP_024737920.1">
    <property type="nucleotide sequence ID" value="XM_024876899.1"/>
</dbReference>
<gene>
    <name evidence="5" type="ORF">K444DRAFT_560473</name>
</gene>
<feature type="region of interest" description="Disordered" evidence="1">
    <location>
        <begin position="878"/>
        <end position="920"/>
    </location>
</feature>
<feature type="domain" description="SLS1 second KH" evidence="3">
    <location>
        <begin position="363"/>
        <end position="420"/>
    </location>
</feature>
<dbReference type="AlphaFoldDB" id="A0A2J6TDB0"/>
<protein>
    <submittedName>
        <fullName evidence="5">Uncharacterized protein</fullName>
    </submittedName>
</protein>
<keyword evidence="6" id="KW-1185">Reference proteome</keyword>
<proteinExistence type="predicted"/>
<dbReference type="OrthoDB" id="5392646at2759"/>
<dbReference type="InterPro" id="IPR048748">
    <property type="entry name" value="SLS1_KH2"/>
</dbReference>
<evidence type="ECO:0000256" key="1">
    <source>
        <dbReference type="SAM" id="MobiDB-lite"/>
    </source>
</evidence>
<dbReference type="Proteomes" id="UP000235371">
    <property type="component" value="Unassembled WGS sequence"/>
</dbReference>
<dbReference type="EMBL" id="KZ613787">
    <property type="protein sequence ID" value="PMD61016.1"/>
    <property type="molecule type" value="Genomic_DNA"/>
</dbReference>
<name>A0A2J6TDB0_9HELO</name>
<reference evidence="5 6" key="1">
    <citation type="submission" date="2016-04" db="EMBL/GenBank/DDBJ databases">
        <title>A degradative enzymes factory behind the ericoid mycorrhizal symbiosis.</title>
        <authorList>
            <consortium name="DOE Joint Genome Institute"/>
            <person name="Martino E."/>
            <person name="Morin E."/>
            <person name="Grelet G."/>
            <person name="Kuo A."/>
            <person name="Kohler A."/>
            <person name="Daghino S."/>
            <person name="Barry K."/>
            <person name="Choi C."/>
            <person name="Cichocki N."/>
            <person name="Clum A."/>
            <person name="Copeland A."/>
            <person name="Hainaut M."/>
            <person name="Haridas S."/>
            <person name="Labutti K."/>
            <person name="Lindquist E."/>
            <person name="Lipzen A."/>
            <person name="Khouja H.-R."/>
            <person name="Murat C."/>
            <person name="Ohm R."/>
            <person name="Olson A."/>
            <person name="Spatafora J."/>
            <person name="Veneault-Fourrey C."/>
            <person name="Henrissat B."/>
            <person name="Grigoriev I."/>
            <person name="Martin F."/>
            <person name="Perotto S."/>
        </authorList>
    </citation>
    <scope>NUCLEOTIDE SEQUENCE [LARGE SCALE GENOMIC DNA]</scope>
    <source>
        <strain evidence="5 6">E</strain>
    </source>
</reference>
<dbReference type="STRING" id="1095630.A0A2J6TDB0"/>
<feature type="compositionally biased region" description="Basic and acidic residues" evidence="1">
    <location>
        <begin position="906"/>
        <end position="920"/>
    </location>
</feature>
<evidence type="ECO:0000313" key="5">
    <source>
        <dbReference type="EMBL" id="PMD61016.1"/>
    </source>
</evidence>
<feature type="region of interest" description="Disordered" evidence="1">
    <location>
        <begin position="23"/>
        <end position="51"/>
    </location>
</feature>
<evidence type="ECO:0000259" key="3">
    <source>
        <dbReference type="Pfam" id="PF20777"/>
    </source>
</evidence>
<evidence type="ECO:0000259" key="2">
    <source>
        <dbReference type="Pfam" id="PF20776"/>
    </source>
</evidence>
<dbReference type="Pfam" id="PF20778">
    <property type="entry name" value="SLS1_C"/>
    <property type="match status" value="1"/>
</dbReference>
<accession>A0A2J6TDB0</accession>
<organism evidence="5 6">
    <name type="scientific">Hyaloscypha bicolor E</name>
    <dbReference type="NCBI Taxonomy" id="1095630"/>
    <lineage>
        <taxon>Eukaryota</taxon>
        <taxon>Fungi</taxon>
        <taxon>Dikarya</taxon>
        <taxon>Ascomycota</taxon>
        <taxon>Pezizomycotina</taxon>
        <taxon>Leotiomycetes</taxon>
        <taxon>Helotiales</taxon>
        <taxon>Hyaloscyphaceae</taxon>
        <taxon>Hyaloscypha</taxon>
        <taxon>Hyaloscypha bicolor</taxon>
    </lineage>
</organism>
<dbReference type="GeneID" id="36584976"/>
<evidence type="ECO:0000313" key="6">
    <source>
        <dbReference type="Proteomes" id="UP000235371"/>
    </source>
</evidence>
<dbReference type="Pfam" id="PF20776">
    <property type="entry name" value="SLS1_N"/>
    <property type="match status" value="1"/>
</dbReference>
<evidence type="ECO:0000259" key="4">
    <source>
        <dbReference type="Pfam" id="PF20778"/>
    </source>
</evidence>